<keyword evidence="3" id="KW-1185">Reference proteome</keyword>
<evidence type="ECO:0000313" key="3">
    <source>
        <dbReference type="Proteomes" id="UP000222542"/>
    </source>
</evidence>
<dbReference type="Gramene" id="PHT77440">
    <property type="protein sequence ID" value="PHT77440"/>
    <property type="gene ID" value="T459_20962"/>
</dbReference>
<organism evidence="2 3">
    <name type="scientific">Capsicum annuum</name>
    <name type="common">Capsicum pepper</name>
    <dbReference type="NCBI Taxonomy" id="4072"/>
    <lineage>
        <taxon>Eukaryota</taxon>
        <taxon>Viridiplantae</taxon>
        <taxon>Streptophyta</taxon>
        <taxon>Embryophyta</taxon>
        <taxon>Tracheophyta</taxon>
        <taxon>Spermatophyta</taxon>
        <taxon>Magnoliopsida</taxon>
        <taxon>eudicotyledons</taxon>
        <taxon>Gunneridae</taxon>
        <taxon>Pentapetalae</taxon>
        <taxon>asterids</taxon>
        <taxon>lamiids</taxon>
        <taxon>Solanales</taxon>
        <taxon>Solanaceae</taxon>
        <taxon>Solanoideae</taxon>
        <taxon>Capsiceae</taxon>
        <taxon>Capsicum</taxon>
    </lineage>
</organism>
<comment type="caution">
    <text evidence="2">The sequence shown here is derived from an EMBL/GenBank/DDBJ whole genome shotgun (WGS) entry which is preliminary data.</text>
</comment>
<dbReference type="PANTHER" id="PTHR31672">
    <property type="entry name" value="BNACNNG10540D PROTEIN"/>
    <property type="match status" value="1"/>
</dbReference>
<dbReference type="Proteomes" id="UP000222542">
    <property type="component" value="Unassembled WGS sequence"/>
</dbReference>
<name>A0A2G2Z602_CAPAN</name>
<evidence type="ECO:0000313" key="2">
    <source>
        <dbReference type="EMBL" id="PHT77440.1"/>
    </source>
</evidence>
<dbReference type="EMBL" id="AYRZ02000007">
    <property type="protein sequence ID" value="PHT77440.1"/>
    <property type="molecule type" value="Genomic_DNA"/>
</dbReference>
<sequence length="149" mass="17518">MDVLFRLPVKSLVRFRCVSKSWKTLISDEYFKAKHCNHAKNNKKLLIAQMFPDDVGFVHADGETESYKLWVMKEYGVKETWFKLFTIPRFFAIPKYVFADGEVLFYEGYFPYNGFRTSKGPYELLPSSYDTYLQGFVYTESLISPNLLI</sequence>
<dbReference type="PANTHER" id="PTHR31672:SF13">
    <property type="entry name" value="F-BOX PROTEIN CPR30-LIKE"/>
    <property type="match status" value="1"/>
</dbReference>
<dbReference type="CDD" id="cd22157">
    <property type="entry name" value="F-box_AtFBW1-like"/>
    <property type="match status" value="1"/>
</dbReference>
<protein>
    <recommendedName>
        <fullName evidence="1">F-box domain-containing protein</fullName>
    </recommendedName>
</protein>
<dbReference type="InterPro" id="IPR036047">
    <property type="entry name" value="F-box-like_dom_sf"/>
</dbReference>
<dbReference type="InterPro" id="IPR001810">
    <property type="entry name" value="F-box_dom"/>
</dbReference>
<reference evidence="2 3" key="1">
    <citation type="journal article" date="2014" name="Nat. Genet.">
        <title>Genome sequence of the hot pepper provides insights into the evolution of pungency in Capsicum species.</title>
        <authorList>
            <person name="Kim S."/>
            <person name="Park M."/>
            <person name="Yeom S.I."/>
            <person name="Kim Y.M."/>
            <person name="Lee J.M."/>
            <person name="Lee H.A."/>
            <person name="Seo E."/>
            <person name="Choi J."/>
            <person name="Cheong K."/>
            <person name="Kim K.T."/>
            <person name="Jung K."/>
            <person name="Lee G.W."/>
            <person name="Oh S.K."/>
            <person name="Bae C."/>
            <person name="Kim S.B."/>
            <person name="Lee H.Y."/>
            <person name="Kim S.Y."/>
            <person name="Kim M.S."/>
            <person name="Kang B.C."/>
            <person name="Jo Y.D."/>
            <person name="Yang H.B."/>
            <person name="Jeong H.J."/>
            <person name="Kang W.H."/>
            <person name="Kwon J.K."/>
            <person name="Shin C."/>
            <person name="Lim J.Y."/>
            <person name="Park J.H."/>
            <person name="Huh J.H."/>
            <person name="Kim J.S."/>
            <person name="Kim B.D."/>
            <person name="Cohen O."/>
            <person name="Paran I."/>
            <person name="Suh M.C."/>
            <person name="Lee S.B."/>
            <person name="Kim Y.K."/>
            <person name="Shin Y."/>
            <person name="Noh S.J."/>
            <person name="Park J."/>
            <person name="Seo Y.S."/>
            <person name="Kwon S.Y."/>
            <person name="Kim H.A."/>
            <person name="Park J.M."/>
            <person name="Kim H.J."/>
            <person name="Choi S.B."/>
            <person name="Bosland P.W."/>
            <person name="Reeves G."/>
            <person name="Jo S.H."/>
            <person name="Lee B.W."/>
            <person name="Cho H.T."/>
            <person name="Choi H.S."/>
            <person name="Lee M.S."/>
            <person name="Yu Y."/>
            <person name="Do Choi Y."/>
            <person name="Park B.S."/>
            <person name="van Deynze A."/>
            <person name="Ashrafi H."/>
            <person name="Hill T."/>
            <person name="Kim W.T."/>
            <person name="Pai H.S."/>
            <person name="Ahn H.K."/>
            <person name="Yeam I."/>
            <person name="Giovannoni J.J."/>
            <person name="Rose J.K."/>
            <person name="Sorensen I."/>
            <person name="Lee S.J."/>
            <person name="Kim R.W."/>
            <person name="Choi I.Y."/>
            <person name="Choi B.S."/>
            <person name="Lim J.S."/>
            <person name="Lee Y.H."/>
            <person name="Choi D."/>
        </authorList>
    </citation>
    <scope>NUCLEOTIDE SEQUENCE [LARGE SCALE GENOMIC DNA]</scope>
    <source>
        <strain evidence="3">cv. CM334</strain>
    </source>
</reference>
<dbReference type="SUPFAM" id="SSF81383">
    <property type="entry name" value="F-box domain"/>
    <property type="match status" value="1"/>
</dbReference>
<evidence type="ECO:0000259" key="1">
    <source>
        <dbReference type="Pfam" id="PF00646"/>
    </source>
</evidence>
<dbReference type="Pfam" id="PF00646">
    <property type="entry name" value="F-box"/>
    <property type="match status" value="1"/>
</dbReference>
<dbReference type="InterPro" id="IPR050796">
    <property type="entry name" value="SCF_F-box_component"/>
</dbReference>
<proteinExistence type="predicted"/>
<dbReference type="AlphaFoldDB" id="A0A2G2Z602"/>
<feature type="domain" description="F-box" evidence="1">
    <location>
        <begin position="2"/>
        <end position="33"/>
    </location>
</feature>
<accession>A0A2G2Z602</accession>
<gene>
    <name evidence="2" type="ORF">T459_20962</name>
</gene>
<reference evidence="2 3" key="2">
    <citation type="journal article" date="2017" name="Genome Biol.">
        <title>New reference genome sequences of hot pepper reveal the massive evolution of plant disease-resistance genes by retroduplication.</title>
        <authorList>
            <person name="Kim S."/>
            <person name="Park J."/>
            <person name="Yeom S.I."/>
            <person name="Kim Y.M."/>
            <person name="Seo E."/>
            <person name="Kim K.T."/>
            <person name="Kim M.S."/>
            <person name="Lee J.M."/>
            <person name="Cheong K."/>
            <person name="Shin H.S."/>
            <person name="Kim S.B."/>
            <person name="Han K."/>
            <person name="Lee J."/>
            <person name="Park M."/>
            <person name="Lee H.A."/>
            <person name="Lee H.Y."/>
            <person name="Lee Y."/>
            <person name="Oh S."/>
            <person name="Lee J.H."/>
            <person name="Choi E."/>
            <person name="Choi E."/>
            <person name="Lee S.E."/>
            <person name="Jeon J."/>
            <person name="Kim H."/>
            <person name="Choi G."/>
            <person name="Song H."/>
            <person name="Lee J."/>
            <person name="Lee S.C."/>
            <person name="Kwon J.K."/>
            <person name="Lee H.Y."/>
            <person name="Koo N."/>
            <person name="Hong Y."/>
            <person name="Kim R.W."/>
            <person name="Kang W.H."/>
            <person name="Huh J.H."/>
            <person name="Kang B.C."/>
            <person name="Yang T.J."/>
            <person name="Lee Y.H."/>
            <person name="Bennetzen J.L."/>
            <person name="Choi D."/>
        </authorList>
    </citation>
    <scope>NUCLEOTIDE SEQUENCE [LARGE SCALE GENOMIC DNA]</scope>
    <source>
        <strain evidence="3">cv. CM334</strain>
    </source>
</reference>
<dbReference type="Gene3D" id="1.20.1280.50">
    <property type="match status" value="1"/>
</dbReference>